<evidence type="ECO:0000259" key="2">
    <source>
        <dbReference type="Pfam" id="PF02517"/>
    </source>
</evidence>
<dbReference type="AlphaFoldDB" id="A0A0J8DEU0"/>
<keyword evidence="4" id="KW-1185">Reference proteome</keyword>
<dbReference type="GO" id="GO:0080120">
    <property type="term" value="P:CAAX-box protein maturation"/>
    <property type="evidence" value="ECO:0007669"/>
    <property type="project" value="UniProtKB-ARBA"/>
</dbReference>
<feature type="transmembrane region" description="Helical" evidence="1">
    <location>
        <begin position="196"/>
        <end position="224"/>
    </location>
</feature>
<dbReference type="EMBL" id="LFVU01000005">
    <property type="protein sequence ID" value="KMT22754.1"/>
    <property type="molecule type" value="Genomic_DNA"/>
</dbReference>
<sequence length="259" mass="30449">MVKEMLIIHYLKNILLILLISIPPWTALVSNMKKKKSKKQKRFLVIAFAIYMVITIFTDNIFPTLISIIYLLYVYKNRNKSEEAYYLRPLAKKDFTFKHSNRAITITVAKERLFIIIKSLIFKVLVTAISFWFLVLLPILGFKVEEQEVVGKFLNASFGESIYLMVLMVITAPILEEFIFRHLFYRILKKRMWKVMSAILTSLLFTLLHYNIAGVVMFFSVGIYNCYLYEKHGYRAAVINHMIFNFTSLIALLYMKTFA</sequence>
<feature type="transmembrane region" description="Helical" evidence="1">
    <location>
        <begin position="120"/>
        <end position="142"/>
    </location>
</feature>
<feature type="domain" description="CAAX prenyl protease 2/Lysostaphin resistance protein A-like" evidence="2">
    <location>
        <begin position="161"/>
        <end position="246"/>
    </location>
</feature>
<dbReference type="PATRIC" id="fig|1121307.3.peg.205"/>
<dbReference type="STRING" id="1121307.CLCY_11c00880"/>
<comment type="caution">
    <text evidence="3">The sequence shown here is derived from an EMBL/GenBank/DDBJ whole genome shotgun (WGS) entry which is preliminary data.</text>
</comment>
<protein>
    <submittedName>
        <fullName evidence="3">Abortive infection protein</fullName>
    </submittedName>
</protein>
<dbReference type="InterPro" id="IPR003675">
    <property type="entry name" value="Rce1/LyrA-like_dom"/>
</dbReference>
<keyword evidence="1" id="KW-1133">Transmembrane helix</keyword>
<name>A0A0J8DEU0_CLOCY</name>
<evidence type="ECO:0000256" key="1">
    <source>
        <dbReference type="SAM" id="Phobius"/>
    </source>
</evidence>
<dbReference type="InterPro" id="IPR052710">
    <property type="entry name" value="CAAX_protease"/>
</dbReference>
<reference evidence="3 4" key="1">
    <citation type="submission" date="2015-06" db="EMBL/GenBank/DDBJ databases">
        <title>Draft genome sequence of the purine-degrading Clostridium cylindrosporum HC-1 (DSM 605).</title>
        <authorList>
            <person name="Poehlein A."/>
            <person name="Schiel-Bengelsdorf B."/>
            <person name="Bengelsdorf F."/>
            <person name="Daniel R."/>
            <person name="Duerre P."/>
        </authorList>
    </citation>
    <scope>NUCLEOTIDE SEQUENCE [LARGE SCALE GENOMIC DNA]</scope>
    <source>
        <strain evidence="3 4">DSM 605</strain>
    </source>
</reference>
<feature type="transmembrane region" description="Helical" evidence="1">
    <location>
        <begin position="7"/>
        <end position="25"/>
    </location>
</feature>
<keyword evidence="1" id="KW-0812">Transmembrane</keyword>
<dbReference type="GO" id="GO:0004175">
    <property type="term" value="F:endopeptidase activity"/>
    <property type="evidence" value="ECO:0007669"/>
    <property type="project" value="UniProtKB-ARBA"/>
</dbReference>
<organism evidence="3 4">
    <name type="scientific">Clostridium cylindrosporum DSM 605</name>
    <dbReference type="NCBI Taxonomy" id="1121307"/>
    <lineage>
        <taxon>Bacteria</taxon>
        <taxon>Bacillati</taxon>
        <taxon>Bacillota</taxon>
        <taxon>Clostridia</taxon>
        <taxon>Eubacteriales</taxon>
        <taxon>Clostridiaceae</taxon>
        <taxon>Clostridium</taxon>
    </lineage>
</organism>
<proteinExistence type="predicted"/>
<keyword evidence="1" id="KW-0472">Membrane</keyword>
<dbReference type="RefSeq" id="WP_048569767.1">
    <property type="nucleotide sequence ID" value="NZ_LFVU01000005.1"/>
</dbReference>
<feature type="transmembrane region" description="Helical" evidence="1">
    <location>
        <begin position="236"/>
        <end position="255"/>
    </location>
</feature>
<feature type="transmembrane region" description="Helical" evidence="1">
    <location>
        <begin position="45"/>
        <end position="73"/>
    </location>
</feature>
<evidence type="ECO:0000313" key="4">
    <source>
        <dbReference type="Proteomes" id="UP000036756"/>
    </source>
</evidence>
<feature type="transmembrane region" description="Helical" evidence="1">
    <location>
        <begin position="162"/>
        <end position="184"/>
    </location>
</feature>
<dbReference type="PANTHER" id="PTHR36435:SF1">
    <property type="entry name" value="CAAX AMINO TERMINAL PROTEASE FAMILY PROTEIN"/>
    <property type="match status" value="1"/>
</dbReference>
<dbReference type="Proteomes" id="UP000036756">
    <property type="component" value="Unassembled WGS sequence"/>
</dbReference>
<accession>A0A0J8DEU0</accession>
<dbReference type="Pfam" id="PF02517">
    <property type="entry name" value="Rce1-like"/>
    <property type="match status" value="1"/>
</dbReference>
<gene>
    <name evidence="3" type="ORF">CLCY_11c00880</name>
</gene>
<dbReference type="PANTHER" id="PTHR36435">
    <property type="entry name" value="SLR1288 PROTEIN"/>
    <property type="match status" value="1"/>
</dbReference>
<evidence type="ECO:0000313" key="3">
    <source>
        <dbReference type="EMBL" id="KMT22754.1"/>
    </source>
</evidence>